<evidence type="ECO:0000313" key="1">
    <source>
        <dbReference type="EMBL" id="KAK9086010.1"/>
    </source>
</evidence>
<comment type="caution">
    <text evidence="1">The sequence shown here is derived from an EMBL/GenBank/DDBJ whole genome shotgun (WGS) entry which is preliminary data.</text>
</comment>
<organism evidence="1 2">
    <name type="scientific">Stephania japonica</name>
    <dbReference type="NCBI Taxonomy" id="461633"/>
    <lineage>
        <taxon>Eukaryota</taxon>
        <taxon>Viridiplantae</taxon>
        <taxon>Streptophyta</taxon>
        <taxon>Embryophyta</taxon>
        <taxon>Tracheophyta</taxon>
        <taxon>Spermatophyta</taxon>
        <taxon>Magnoliopsida</taxon>
        <taxon>Ranunculales</taxon>
        <taxon>Menispermaceae</taxon>
        <taxon>Menispermoideae</taxon>
        <taxon>Cissampelideae</taxon>
        <taxon>Stephania</taxon>
    </lineage>
</organism>
<gene>
    <name evidence="1" type="ORF">Sjap_026421</name>
</gene>
<dbReference type="AlphaFoldDB" id="A0AAP0HKF6"/>
<keyword evidence="2" id="KW-1185">Reference proteome</keyword>
<evidence type="ECO:0000313" key="2">
    <source>
        <dbReference type="Proteomes" id="UP001417504"/>
    </source>
</evidence>
<reference evidence="1 2" key="1">
    <citation type="submission" date="2024-01" db="EMBL/GenBank/DDBJ databases">
        <title>Genome assemblies of Stephania.</title>
        <authorList>
            <person name="Yang L."/>
        </authorList>
    </citation>
    <scope>NUCLEOTIDE SEQUENCE [LARGE SCALE GENOMIC DNA]</scope>
    <source>
        <strain evidence="1">QJT</strain>
        <tissue evidence="1">Leaf</tissue>
    </source>
</reference>
<sequence>MGRSWRQYKSRLTVALMKTKKKNYKGKSYKQLRPSNLFTEAEWETYVKKRTSPEVETWMTAQTFMDPATRPWRAQNTPPSKDLQELAIHVIWL</sequence>
<accession>A0AAP0HKF6</accession>
<name>A0AAP0HKF6_9MAGN</name>
<protein>
    <submittedName>
        <fullName evidence="1">Uncharacterized protein</fullName>
    </submittedName>
</protein>
<proteinExistence type="predicted"/>
<dbReference type="Proteomes" id="UP001417504">
    <property type="component" value="Unassembled WGS sequence"/>
</dbReference>
<dbReference type="EMBL" id="JBBNAE010000011">
    <property type="protein sequence ID" value="KAK9086010.1"/>
    <property type="molecule type" value="Genomic_DNA"/>
</dbReference>